<proteinExistence type="predicted"/>
<keyword evidence="4" id="KW-1185">Reference proteome</keyword>
<protein>
    <recommendedName>
        <fullName evidence="2">Phospholipase/carboxylesterase/thioesterase domain-containing protein</fullName>
    </recommendedName>
</protein>
<evidence type="ECO:0000313" key="3">
    <source>
        <dbReference type="EMBL" id="KAG0657354.1"/>
    </source>
</evidence>
<dbReference type="Pfam" id="PF02230">
    <property type="entry name" value="Abhydrolase_2"/>
    <property type="match status" value="1"/>
</dbReference>
<evidence type="ECO:0000313" key="4">
    <source>
        <dbReference type="Proteomes" id="UP000777482"/>
    </source>
</evidence>
<sequence length="273" mass="29626">MEAAHLSVRPVQGDVSHPKPDLSTVDRALRSVYAPPKDGIETNLLVLFHGDTAKPFAELGQSLNLPQTAVLALQAPAQIPVLEEEAYQWWDSFDQLGEVIQNPNPTKTLALSTRVLEYLTSPTPQGCGWHSSRIHCFGFAQGGSCAAELALQWSRSRPAADHLGSLVCVSAPLLSHPTLSTPAATKVCLVYRAPEERSIGVPSWRKGFQSVKEVKLPGGRGREGMPRGMDEWRDIMRFWSETLPRRSALELAGDVYEVAGGVAAAEQAGARNP</sequence>
<evidence type="ECO:0000259" key="2">
    <source>
        <dbReference type="Pfam" id="PF02230"/>
    </source>
</evidence>
<evidence type="ECO:0000256" key="1">
    <source>
        <dbReference type="SAM" id="MobiDB-lite"/>
    </source>
</evidence>
<accession>A0A9P7B428</accession>
<dbReference type="OrthoDB" id="437457at2759"/>
<organism evidence="3 4">
    <name type="scientific">Rhodotorula mucilaginosa</name>
    <name type="common">Yeast</name>
    <name type="synonym">Rhodotorula rubra</name>
    <dbReference type="NCBI Taxonomy" id="5537"/>
    <lineage>
        <taxon>Eukaryota</taxon>
        <taxon>Fungi</taxon>
        <taxon>Dikarya</taxon>
        <taxon>Basidiomycota</taxon>
        <taxon>Pucciniomycotina</taxon>
        <taxon>Microbotryomycetes</taxon>
        <taxon>Sporidiobolales</taxon>
        <taxon>Sporidiobolaceae</taxon>
        <taxon>Rhodotorula</taxon>
    </lineage>
</organism>
<dbReference type="Proteomes" id="UP000777482">
    <property type="component" value="Unassembled WGS sequence"/>
</dbReference>
<reference evidence="3 4" key="1">
    <citation type="submission" date="2020-11" db="EMBL/GenBank/DDBJ databases">
        <title>Kefir isolates.</title>
        <authorList>
            <person name="Marcisauskas S."/>
            <person name="Kim Y."/>
            <person name="Blasche S."/>
        </authorList>
    </citation>
    <scope>NUCLEOTIDE SEQUENCE [LARGE SCALE GENOMIC DNA]</scope>
    <source>
        <strain evidence="3 4">KR</strain>
    </source>
</reference>
<feature type="domain" description="Phospholipase/carboxylesterase/thioesterase" evidence="2">
    <location>
        <begin position="40"/>
        <end position="181"/>
    </location>
</feature>
<name>A0A9P7B428_RHOMI</name>
<dbReference type="EMBL" id="PUHQ01000082">
    <property type="protein sequence ID" value="KAG0657354.1"/>
    <property type="molecule type" value="Genomic_DNA"/>
</dbReference>
<feature type="region of interest" description="Disordered" evidence="1">
    <location>
        <begin position="1"/>
        <end position="21"/>
    </location>
</feature>
<dbReference type="GO" id="GO:0016787">
    <property type="term" value="F:hydrolase activity"/>
    <property type="evidence" value="ECO:0007669"/>
    <property type="project" value="InterPro"/>
</dbReference>
<dbReference type="SUPFAM" id="SSF53474">
    <property type="entry name" value="alpha/beta-Hydrolases"/>
    <property type="match status" value="1"/>
</dbReference>
<dbReference type="Gene3D" id="3.40.50.1820">
    <property type="entry name" value="alpha/beta hydrolase"/>
    <property type="match status" value="1"/>
</dbReference>
<comment type="caution">
    <text evidence="3">The sequence shown here is derived from an EMBL/GenBank/DDBJ whole genome shotgun (WGS) entry which is preliminary data.</text>
</comment>
<dbReference type="InterPro" id="IPR003140">
    <property type="entry name" value="PLipase/COase/thioEstase"/>
</dbReference>
<dbReference type="AlphaFoldDB" id="A0A9P7B428"/>
<gene>
    <name evidence="3" type="ORF">C6P46_006538</name>
</gene>
<dbReference type="InterPro" id="IPR029058">
    <property type="entry name" value="AB_hydrolase_fold"/>
</dbReference>